<evidence type="ECO:0000313" key="5">
    <source>
        <dbReference type="EMBL" id="MCE8539282.1"/>
    </source>
</evidence>
<dbReference type="GO" id="GO:0030288">
    <property type="term" value="C:outer membrane-bounded periplasmic space"/>
    <property type="evidence" value="ECO:0007669"/>
    <property type="project" value="TreeGrafter"/>
</dbReference>
<dbReference type="AlphaFoldDB" id="A0A9Q3ZRC2"/>
<dbReference type="SUPFAM" id="SSF55816">
    <property type="entry name" value="5'-nucleotidase (syn. UDP-sugar hydrolase), C-terminal domain"/>
    <property type="match status" value="1"/>
</dbReference>
<keyword evidence="1" id="KW-0732">Signal</keyword>
<dbReference type="PRINTS" id="PR01607">
    <property type="entry name" value="APYRASEFAMLY"/>
</dbReference>
<comment type="similarity">
    <text evidence="2">Belongs to the 5'-nucleotidase family.</text>
</comment>
<dbReference type="GO" id="GO:0016787">
    <property type="term" value="F:hydrolase activity"/>
    <property type="evidence" value="ECO:0007669"/>
    <property type="project" value="UniProtKB-KW"/>
</dbReference>
<dbReference type="InterPro" id="IPR006179">
    <property type="entry name" value="5_nucleotidase/apyrase"/>
</dbReference>
<dbReference type="InterPro" id="IPR036907">
    <property type="entry name" value="5'-Nucleotdase_C_sf"/>
</dbReference>
<dbReference type="InterPro" id="IPR004843">
    <property type="entry name" value="Calcineurin-like_PHP"/>
</dbReference>
<sequence>MESSHQALSTDAAAEDGAALRVRLLATTDLHMQLTGHDYYADRPDPSGGLTRIARLIHAARAEPGVDLCMLFDNGDCLQGTQMGDVCANSPETPHPLMRAFAYLGYDALGLGNHDFNFGLEVLDRALGQAPCPVVCSNAHRLDSSPLWQRTAILDRTVHSGSVQSRLKIGVLAALPPQTVEWDSHLLSGRMRVEGIVDSAREAVARLKAEGCDLIVVLAHSGLADPDATPEQENAVIPLAALEGVDAVIAGHTHLLVPAPDTGSYPHTRMAEGLVHGKPVVMPGHHGSHLGVIDLELRLGAQGRWRVERAQAALRAAVGKKDATLVRLLAADHATTRAAANQPAGHSDQSMHSYFAFIAPDRGLAKVAAAQAAGLRPFLAGTALAGLPLLSAVSPLKAGGRAGPDHYTDVPAGPLSMRHVADLHMFPNELRALVLTGADLREWLEMAAGVFHRPGEADGADLLRDARVPGHNFDILYGLSYEIDLSTPPRYDIGGQLISDRNRRIGALFHDGKPVEEGQKLVVALNNYRTNGGGHFHMLDNGLPVSLPGLRIQAVLRDYLSGHLPRDPLEDAPQPWRFAPLPGRAAILRTGPRAREHLDELAGRDITNLGVDAEGFLCLRVGL</sequence>
<feature type="domain" description="5'-Nucleotidase C-terminal" evidence="4">
    <location>
        <begin position="408"/>
        <end position="540"/>
    </location>
</feature>
<dbReference type="GO" id="GO:0000166">
    <property type="term" value="F:nucleotide binding"/>
    <property type="evidence" value="ECO:0007669"/>
    <property type="project" value="UniProtKB-KW"/>
</dbReference>
<evidence type="ECO:0000256" key="2">
    <source>
        <dbReference type="RuleBase" id="RU362119"/>
    </source>
</evidence>
<feature type="domain" description="Calcineurin-like phosphoesterase" evidence="3">
    <location>
        <begin position="23"/>
        <end position="254"/>
    </location>
</feature>
<dbReference type="GO" id="GO:0009166">
    <property type="term" value="P:nucleotide catabolic process"/>
    <property type="evidence" value="ECO:0007669"/>
    <property type="project" value="InterPro"/>
</dbReference>
<dbReference type="Gene3D" id="3.90.780.10">
    <property type="entry name" value="5'-Nucleotidase, C-terminal domain"/>
    <property type="match status" value="1"/>
</dbReference>
<keyword evidence="2" id="KW-0547">Nucleotide-binding</keyword>
<reference evidence="5" key="1">
    <citation type="journal article" date="2021" name="Environ. Microbiol.">
        <title>Cryptic niche differentiation of novel sediment ecotypes of Rugeria pomeroyi correlates with nitrate respiration.</title>
        <authorList>
            <person name="Lin X."/>
            <person name="McNichol J."/>
            <person name="Chu X."/>
            <person name="Qian Y."/>
            <person name="Luo H."/>
        </authorList>
    </citation>
    <scope>NUCLEOTIDE SEQUENCE</scope>
    <source>
        <strain evidence="5">SZCCDBB064</strain>
    </source>
</reference>
<dbReference type="PANTHER" id="PTHR11575">
    <property type="entry name" value="5'-NUCLEOTIDASE-RELATED"/>
    <property type="match status" value="1"/>
</dbReference>
<organism evidence="5 6">
    <name type="scientific">Ruegeria pomeroyi</name>
    <dbReference type="NCBI Taxonomy" id="89184"/>
    <lineage>
        <taxon>Bacteria</taxon>
        <taxon>Pseudomonadati</taxon>
        <taxon>Pseudomonadota</taxon>
        <taxon>Alphaproteobacteria</taxon>
        <taxon>Rhodobacterales</taxon>
        <taxon>Roseobacteraceae</taxon>
        <taxon>Ruegeria</taxon>
    </lineage>
</organism>
<dbReference type="RefSeq" id="WP_234221265.1">
    <property type="nucleotide sequence ID" value="NZ_JAGQAF010000012.1"/>
</dbReference>
<proteinExistence type="inferred from homology"/>
<evidence type="ECO:0000256" key="1">
    <source>
        <dbReference type="ARBA" id="ARBA00022729"/>
    </source>
</evidence>
<evidence type="ECO:0000313" key="6">
    <source>
        <dbReference type="Proteomes" id="UP000813672"/>
    </source>
</evidence>
<dbReference type="InterPro" id="IPR008334">
    <property type="entry name" value="5'-Nucleotdase_C"/>
</dbReference>
<dbReference type="EMBL" id="JAGQAF010000012">
    <property type="protein sequence ID" value="MCE8539282.1"/>
    <property type="molecule type" value="Genomic_DNA"/>
</dbReference>
<dbReference type="Pfam" id="PF00149">
    <property type="entry name" value="Metallophos"/>
    <property type="match status" value="1"/>
</dbReference>
<protein>
    <submittedName>
        <fullName evidence="5">5'-nucleotidase C-terminal domain-containing protein</fullName>
    </submittedName>
</protein>
<dbReference type="Proteomes" id="UP000813672">
    <property type="component" value="Unassembled WGS sequence"/>
</dbReference>
<dbReference type="PANTHER" id="PTHR11575:SF6">
    <property type="entry name" value="2',3'-CYCLIC-NUCLEOTIDE 2'-PHOSPHODIESTERASE_3'-NUCLEOTIDASE"/>
    <property type="match status" value="1"/>
</dbReference>
<dbReference type="Gene3D" id="3.60.21.10">
    <property type="match status" value="1"/>
</dbReference>
<dbReference type="SUPFAM" id="SSF56300">
    <property type="entry name" value="Metallo-dependent phosphatases"/>
    <property type="match status" value="1"/>
</dbReference>
<gene>
    <name evidence="5" type="ORF">KBY27_17635</name>
</gene>
<dbReference type="Pfam" id="PF02872">
    <property type="entry name" value="5_nucleotid_C"/>
    <property type="match status" value="1"/>
</dbReference>
<comment type="caution">
    <text evidence="5">The sequence shown here is derived from an EMBL/GenBank/DDBJ whole genome shotgun (WGS) entry which is preliminary data.</text>
</comment>
<accession>A0A9Q3ZRC2</accession>
<evidence type="ECO:0000259" key="4">
    <source>
        <dbReference type="Pfam" id="PF02872"/>
    </source>
</evidence>
<dbReference type="InterPro" id="IPR029052">
    <property type="entry name" value="Metallo-depent_PP-like"/>
</dbReference>
<keyword evidence="2" id="KW-0378">Hydrolase</keyword>
<name>A0A9Q3ZRC2_9RHOB</name>
<evidence type="ECO:0000259" key="3">
    <source>
        <dbReference type="Pfam" id="PF00149"/>
    </source>
</evidence>